<evidence type="ECO:0000313" key="3">
    <source>
        <dbReference type="Proteomes" id="UP001432027"/>
    </source>
</evidence>
<evidence type="ECO:0000259" key="1">
    <source>
        <dbReference type="Pfam" id="PF01928"/>
    </source>
</evidence>
<dbReference type="PANTHER" id="PTHR21028:SF2">
    <property type="entry name" value="CYTH DOMAIN-CONTAINING PROTEIN"/>
    <property type="match status" value="1"/>
</dbReference>
<proteinExistence type="predicted"/>
<keyword evidence="3" id="KW-1185">Reference proteome</keyword>
<reference evidence="2" key="1">
    <citation type="submission" date="2023-10" db="EMBL/GenBank/DDBJ databases">
        <title>Genome assembly of Pristionchus species.</title>
        <authorList>
            <person name="Yoshida K."/>
            <person name="Sommer R.J."/>
        </authorList>
    </citation>
    <scope>NUCLEOTIDE SEQUENCE</scope>
    <source>
        <strain evidence="2">RS0144</strain>
    </source>
</reference>
<dbReference type="GO" id="GO:0016462">
    <property type="term" value="F:pyrophosphatase activity"/>
    <property type="evidence" value="ECO:0007669"/>
    <property type="project" value="UniProtKB-ARBA"/>
</dbReference>
<dbReference type="Gene3D" id="2.40.320.10">
    <property type="entry name" value="Hypothetical Protein Pfu-838710-001"/>
    <property type="match status" value="1"/>
</dbReference>
<dbReference type="InterPro" id="IPR008173">
    <property type="entry name" value="Adenylyl_cyclase_CyaB"/>
</dbReference>
<comment type="caution">
    <text evidence="2">The sequence shown here is derived from an EMBL/GenBank/DDBJ whole genome shotgun (WGS) entry which is preliminary data.</text>
</comment>
<dbReference type="InterPro" id="IPR033469">
    <property type="entry name" value="CYTH-like_dom_sf"/>
</dbReference>
<gene>
    <name evidence="2" type="ORF">PENTCL1PPCAC_7472</name>
</gene>
<protein>
    <recommendedName>
        <fullName evidence="1">CYTH domain-containing protein</fullName>
    </recommendedName>
</protein>
<sequence>LIFEGIMRNIEIKAAVSNWDELIRRAKEASGTEGVVIEQIDIFFNSQNGRLKMRSLKTEGKESHELIWYERSDQEGPKLSTYDKITMDQKHCDDMTTLLRHSNGVRGEVRKARTLFLVGQTRVHCDRVEGLGEYAELEWFSVTMSRSREERRLRRN</sequence>
<feature type="domain" description="CYTH" evidence="1">
    <location>
        <begin position="7"/>
        <end position="140"/>
    </location>
</feature>
<organism evidence="2 3">
    <name type="scientific">Pristionchus entomophagus</name>
    <dbReference type="NCBI Taxonomy" id="358040"/>
    <lineage>
        <taxon>Eukaryota</taxon>
        <taxon>Metazoa</taxon>
        <taxon>Ecdysozoa</taxon>
        <taxon>Nematoda</taxon>
        <taxon>Chromadorea</taxon>
        <taxon>Rhabditida</taxon>
        <taxon>Rhabditina</taxon>
        <taxon>Diplogasteromorpha</taxon>
        <taxon>Diplogasteroidea</taxon>
        <taxon>Neodiplogasteridae</taxon>
        <taxon>Pristionchus</taxon>
    </lineage>
</organism>
<dbReference type="Pfam" id="PF01928">
    <property type="entry name" value="CYTH"/>
    <property type="match status" value="1"/>
</dbReference>
<dbReference type="CDD" id="cd07890">
    <property type="entry name" value="CYTH-like_AC_IV-like"/>
    <property type="match status" value="1"/>
</dbReference>
<accession>A0AAV5SR91</accession>
<dbReference type="EMBL" id="BTSX01000002">
    <property type="protein sequence ID" value="GMS85297.1"/>
    <property type="molecule type" value="Genomic_DNA"/>
</dbReference>
<name>A0AAV5SR91_9BILA</name>
<dbReference type="InterPro" id="IPR023577">
    <property type="entry name" value="CYTH_domain"/>
</dbReference>
<feature type="non-terminal residue" evidence="2">
    <location>
        <position position="1"/>
    </location>
</feature>
<dbReference type="PANTHER" id="PTHR21028">
    <property type="entry name" value="SI:CH211-156B7.4"/>
    <property type="match status" value="1"/>
</dbReference>
<dbReference type="SUPFAM" id="SSF55154">
    <property type="entry name" value="CYTH-like phosphatases"/>
    <property type="match status" value="1"/>
</dbReference>
<evidence type="ECO:0000313" key="2">
    <source>
        <dbReference type="EMBL" id="GMS85297.1"/>
    </source>
</evidence>
<dbReference type="AlphaFoldDB" id="A0AAV5SR91"/>
<dbReference type="Proteomes" id="UP001432027">
    <property type="component" value="Unassembled WGS sequence"/>
</dbReference>